<organism evidence="2 3">
    <name type="scientific">Rhynchosporium graminicola</name>
    <dbReference type="NCBI Taxonomy" id="2792576"/>
    <lineage>
        <taxon>Eukaryota</taxon>
        <taxon>Fungi</taxon>
        <taxon>Dikarya</taxon>
        <taxon>Ascomycota</taxon>
        <taxon>Pezizomycotina</taxon>
        <taxon>Leotiomycetes</taxon>
        <taxon>Helotiales</taxon>
        <taxon>Ploettnerulaceae</taxon>
        <taxon>Rhynchosporium</taxon>
    </lineage>
</organism>
<dbReference type="InParanoid" id="A0A1E1K861"/>
<name>A0A1E1K861_9HELO</name>
<sequence>METVTGAVTGAVSAVTTTVSHAIWGEGESPETKKDAIGKEPVSGKLGDVKSGEPYDKGNVDAGLEGSTSTSSHTGTGLPAKSTLTSSPKPTTTESTSDASAAAVLLPESEASRRETPSNFIADSNKPSTAAQTLPSLTSENKGEGLTFTKSDGLDTITGTGAGVGSENSAVPRDMESLEEKASRVPGTTGFDTHTPEPVSGSAGTSSAAHTSNPATTAGSTTGTTATQSSGLQKETLDKFGLLEEKRIKPETASEPKVGESSTPHDHTAPALTGKPGEIKTAEHTDVKKSLEKTDSGEGDKEKKSLKEKIKEKLHRHKD</sequence>
<feature type="compositionally biased region" description="Basic and acidic residues" evidence="1">
    <location>
        <begin position="47"/>
        <end position="59"/>
    </location>
</feature>
<gene>
    <name evidence="2" type="ORF">RCO7_10346</name>
</gene>
<keyword evidence="3" id="KW-1185">Reference proteome</keyword>
<dbReference type="Proteomes" id="UP000178129">
    <property type="component" value="Unassembled WGS sequence"/>
</dbReference>
<evidence type="ECO:0000313" key="2">
    <source>
        <dbReference type="EMBL" id="CZS94263.1"/>
    </source>
</evidence>
<feature type="compositionally biased region" description="Polar residues" evidence="1">
    <location>
        <begin position="117"/>
        <end position="140"/>
    </location>
</feature>
<protein>
    <submittedName>
        <fullName evidence="2">Uncharacterized protein</fullName>
    </submittedName>
</protein>
<feature type="compositionally biased region" description="Basic and acidic residues" evidence="1">
    <location>
        <begin position="173"/>
        <end position="183"/>
    </location>
</feature>
<feature type="compositionally biased region" description="Basic and acidic residues" evidence="1">
    <location>
        <begin position="235"/>
        <end position="268"/>
    </location>
</feature>
<dbReference type="AlphaFoldDB" id="A0A1E1K861"/>
<accession>A0A1E1K861</accession>
<comment type="caution">
    <text evidence="2">The sequence shown here is derived from an EMBL/GenBank/DDBJ whole genome shotgun (WGS) entry which is preliminary data.</text>
</comment>
<feature type="region of interest" description="Disordered" evidence="1">
    <location>
        <begin position="19"/>
        <end position="319"/>
    </location>
</feature>
<feature type="compositionally biased region" description="Low complexity" evidence="1">
    <location>
        <begin position="66"/>
        <end position="103"/>
    </location>
</feature>
<evidence type="ECO:0000256" key="1">
    <source>
        <dbReference type="SAM" id="MobiDB-lite"/>
    </source>
</evidence>
<reference evidence="3" key="1">
    <citation type="submission" date="2016-03" db="EMBL/GenBank/DDBJ databases">
        <authorList>
            <person name="Ploux O."/>
        </authorList>
    </citation>
    <scope>NUCLEOTIDE SEQUENCE [LARGE SCALE GENOMIC DNA]</scope>
    <source>
        <strain evidence="3">UK7</strain>
    </source>
</reference>
<proteinExistence type="predicted"/>
<feature type="compositionally biased region" description="Basic and acidic residues" evidence="1">
    <location>
        <begin position="277"/>
        <end position="311"/>
    </location>
</feature>
<dbReference type="EMBL" id="FJUW01000008">
    <property type="protein sequence ID" value="CZS94263.1"/>
    <property type="molecule type" value="Genomic_DNA"/>
</dbReference>
<evidence type="ECO:0000313" key="3">
    <source>
        <dbReference type="Proteomes" id="UP000178129"/>
    </source>
</evidence>
<dbReference type="STRING" id="914237.A0A1E1K861"/>
<feature type="compositionally biased region" description="Low complexity" evidence="1">
    <location>
        <begin position="200"/>
        <end position="231"/>
    </location>
</feature>